<proteinExistence type="inferred from homology"/>
<organism evidence="8">
    <name type="scientific">uncultured organism</name>
    <dbReference type="NCBI Taxonomy" id="155900"/>
    <lineage>
        <taxon>unclassified sequences</taxon>
        <taxon>environmental samples</taxon>
    </lineage>
</organism>
<accession>A0A5B8RC27</accession>
<gene>
    <name evidence="8" type="primary">gpt</name>
    <name evidence="8" type="ORF">KBTEX_01781</name>
</gene>
<keyword evidence="4" id="KW-0479">Metal-binding</keyword>
<dbReference type="SUPFAM" id="SSF53271">
    <property type="entry name" value="PRTase-like"/>
    <property type="match status" value="1"/>
</dbReference>
<dbReference type="HAMAP" id="MF_01903">
    <property type="entry name" value="XGPRT"/>
    <property type="match status" value="1"/>
</dbReference>
<dbReference type="InterPro" id="IPR023747">
    <property type="entry name" value="Xanthine_Guanine_PRibTrfase"/>
</dbReference>
<dbReference type="Gene3D" id="3.40.50.2020">
    <property type="match status" value="1"/>
</dbReference>
<keyword evidence="3 8" id="KW-0808">Transferase</keyword>
<dbReference type="NCBIfam" id="NF006613">
    <property type="entry name" value="PRK09177.1"/>
    <property type="match status" value="1"/>
</dbReference>
<evidence type="ECO:0000313" key="8">
    <source>
        <dbReference type="EMBL" id="QEA05458.1"/>
    </source>
</evidence>
<name>A0A5B8RC27_9ZZZZ</name>
<dbReference type="GO" id="GO:0000310">
    <property type="term" value="F:xanthine phosphoribosyltransferase activity"/>
    <property type="evidence" value="ECO:0007669"/>
    <property type="project" value="UniProtKB-EC"/>
</dbReference>
<evidence type="ECO:0000256" key="4">
    <source>
        <dbReference type="ARBA" id="ARBA00022723"/>
    </source>
</evidence>
<evidence type="ECO:0000256" key="1">
    <source>
        <dbReference type="ARBA" id="ARBA00022475"/>
    </source>
</evidence>
<dbReference type="PANTHER" id="PTHR39563:SF1">
    <property type="entry name" value="XANTHINE-GUANINE PHOSPHORIBOSYLTRANSFERASE"/>
    <property type="match status" value="1"/>
</dbReference>
<dbReference type="InterPro" id="IPR029057">
    <property type="entry name" value="PRTase-like"/>
</dbReference>
<evidence type="ECO:0000256" key="2">
    <source>
        <dbReference type="ARBA" id="ARBA00022676"/>
    </source>
</evidence>
<evidence type="ECO:0000259" key="7">
    <source>
        <dbReference type="Pfam" id="PF00156"/>
    </source>
</evidence>
<evidence type="ECO:0000256" key="6">
    <source>
        <dbReference type="ARBA" id="ARBA00023136"/>
    </source>
</evidence>
<dbReference type="GO" id="GO:0046872">
    <property type="term" value="F:metal ion binding"/>
    <property type="evidence" value="ECO:0007669"/>
    <property type="project" value="UniProtKB-KW"/>
</dbReference>
<dbReference type="PANTHER" id="PTHR39563">
    <property type="entry name" value="XANTHINE PHOSPHORIBOSYLTRANSFERASE"/>
    <property type="match status" value="1"/>
</dbReference>
<keyword evidence="5" id="KW-0460">Magnesium</keyword>
<dbReference type="AlphaFoldDB" id="A0A5B8RC27"/>
<feature type="domain" description="Phosphoribosyltransferase" evidence="7">
    <location>
        <begin position="13"/>
        <end position="159"/>
    </location>
</feature>
<keyword evidence="2 8" id="KW-0328">Glycosyltransferase</keyword>
<keyword evidence="6" id="KW-0472">Membrane</keyword>
<evidence type="ECO:0000256" key="5">
    <source>
        <dbReference type="ARBA" id="ARBA00022842"/>
    </source>
</evidence>
<dbReference type="EMBL" id="MN079102">
    <property type="protein sequence ID" value="QEA05458.1"/>
    <property type="molecule type" value="Genomic_DNA"/>
</dbReference>
<protein>
    <submittedName>
        <fullName evidence="8">Xanthine phosphoribosyltransferase</fullName>
        <ecNumber evidence="8">2.4.2.22</ecNumber>
    </submittedName>
</protein>
<dbReference type="EC" id="2.4.2.22" evidence="8"/>
<dbReference type="Pfam" id="PF00156">
    <property type="entry name" value="Pribosyltran"/>
    <property type="match status" value="1"/>
</dbReference>
<reference evidence="8" key="1">
    <citation type="submission" date="2019-06" db="EMBL/GenBank/DDBJ databases">
        <authorList>
            <person name="Murdoch R.W."/>
            <person name="Fathepure B."/>
        </authorList>
    </citation>
    <scope>NUCLEOTIDE SEQUENCE</scope>
</reference>
<evidence type="ECO:0000256" key="3">
    <source>
        <dbReference type="ARBA" id="ARBA00022679"/>
    </source>
</evidence>
<dbReference type="CDD" id="cd06223">
    <property type="entry name" value="PRTases_typeI"/>
    <property type="match status" value="1"/>
</dbReference>
<sequence length="167" mass="18551">MVPHPQEKAFPVSWDQLHRDARALAWRLSGVGQWDALVCITRGGLVPSAIVARELGIRLIETVCVASYHDYDTQGDLVVLKHVTDAVTNLGAGSGERVLIVDDLVDTGRTAREVRDMLPKAHFATVYAKPQGCEVVDTFVTEVSQDTWIYFPWDMSLQFTPPLHDGH</sequence>
<dbReference type="InterPro" id="IPR000836">
    <property type="entry name" value="PRTase_dom"/>
</dbReference>
<keyword evidence="1" id="KW-1003">Cell membrane</keyword>